<dbReference type="AlphaFoldDB" id="A0A7I7JQN2"/>
<evidence type="ECO:0000256" key="4">
    <source>
        <dbReference type="ARBA" id="ARBA00022989"/>
    </source>
</evidence>
<sequence>MGDFVGGLASRRVSPLRVLLVSTPLALVGLTATAVVTGGPIHPGAVGWGAACGLALGVASWWFYAALRSGPISVVSPLSAVVTAGVPVTAGLIRGERPGLVASVGIVLALVAVVLVSREVTDEDVRPHRFTPKVAWLTIGAGVGFGLNFVFIEKAPVESVLWPLMFARLAATVVVIIIAAAAGDLRLPSGTPMKLSLTAGMMDVGANVAMLLALRNSSLSLGGMLISLFPVVTVLLAIAVLRERVHPWQVVGMVAAVVSVAMITAG</sequence>
<feature type="transmembrane region" description="Helical" evidence="6">
    <location>
        <begin position="74"/>
        <end position="93"/>
    </location>
</feature>
<evidence type="ECO:0000313" key="9">
    <source>
        <dbReference type="Proteomes" id="UP000466997"/>
    </source>
</evidence>
<comment type="subcellular location">
    <subcellularLocation>
        <location evidence="1">Membrane</location>
        <topology evidence="1">Multi-pass membrane protein</topology>
    </subcellularLocation>
</comment>
<evidence type="ECO:0000313" key="8">
    <source>
        <dbReference type="EMBL" id="BBX14150.1"/>
    </source>
</evidence>
<name>A0A7I7JQN2_9MYCO</name>
<keyword evidence="4 6" id="KW-1133">Transmembrane helix</keyword>
<feature type="transmembrane region" description="Helical" evidence="6">
    <location>
        <begin position="195"/>
        <end position="214"/>
    </location>
</feature>
<proteinExistence type="inferred from homology"/>
<dbReference type="InterPro" id="IPR050638">
    <property type="entry name" value="AA-Vitamin_Transporters"/>
</dbReference>
<evidence type="ECO:0000256" key="3">
    <source>
        <dbReference type="ARBA" id="ARBA00022692"/>
    </source>
</evidence>
<dbReference type="KEGG" id="mnm:MNVM_32310"/>
<keyword evidence="5 6" id="KW-0472">Membrane</keyword>
<dbReference type="Pfam" id="PF00892">
    <property type="entry name" value="EamA"/>
    <property type="match status" value="2"/>
</dbReference>
<evidence type="ECO:0000256" key="5">
    <source>
        <dbReference type="ARBA" id="ARBA00023136"/>
    </source>
</evidence>
<dbReference type="Gene3D" id="1.10.3730.20">
    <property type="match status" value="1"/>
</dbReference>
<feature type="transmembrane region" description="Helical" evidence="6">
    <location>
        <begin position="99"/>
        <end position="118"/>
    </location>
</feature>
<keyword evidence="3 6" id="KW-0812">Transmembrane</keyword>
<dbReference type="PANTHER" id="PTHR32322">
    <property type="entry name" value="INNER MEMBRANE TRANSPORTER"/>
    <property type="match status" value="1"/>
</dbReference>
<evidence type="ECO:0000256" key="1">
    <source>
        <dbReference type="ARBA" id="ARBA00004141"/>
    </source>
</evidence>
<evidence type="ECO:0000259" key="7">
    <source>
        <dbReference type="Pfam" id="PF00892"/>
    </source>
</evidence>
<dbReference type="EMBL" id="AP022562">
    <property type="protein sequence ID" value="BBX14150.1"/>
    <property type="molecule type" value="Genomic_DNA"/>
</dbReference>
<dbReference type="InterPro" id="IPR037185">
    <property type="entry name" value="EmrE-like"/>
</dbReference>
<evidence type="ECO:0000256" key="6">
    <source>
        <dbReference type="SAM" id="Phobius"/>
    </source>
</evidence>
<evidence type="ECO:0000256" key="2">
    <source>
        <dbReference type="ARBA" id="ARBA00007362"/>
    </source>
</evidence>
<feature type="transmembrane region" description="Helical" evidence="6">
    <location>
        <begin position="164"/>
        <end position="183"/>
    </location>
</feature>
<dbReference type="RefSeq" id="WP_013829768.1">
    <property type="nucleotide sequence ID" value="NZ_AP022562.1"/>
</dbReference>
<feature type="transmembrane region" description="Helical" evidence="6">
    <location>
        <begin position="45"/>
        <end position="67"/>
    </location>
</feature>
<keyword evidence="9" id="KW-1185">Reference proteome</keyword>
<dbReference type="PANTHER" id="PTHR32322:SF2">
    <property type="entry name" value="EAMA DOMAIN-CONTAINING PROTEIN"/>
    <property type="match status" value="1"/>
</dbReference>
<reference evidence="8 9" key="1">
    <citation type="journal article" date="2019" name="Emerg. Microbes Infect.">
        <title>Comprehensive subspecies identification of 175 nontuberculous mycobacteria species based on 7547 genomic profiles.</title>
        <authorList>
            <person name="Matsumoto Y."/>
            <person name="Kinjo T."/>
            <person name="Motooka D."/>
            <person name="Nabeya D."/>
            <person name="Jung N."/>
            <person name="Uechi K."/>
            <person name="Horii T."/>
            <person name="Iida T."/>
            <person name="Fujita J."/>
            <person name="Nakamura S."/>
        </authorList>
    </citation>
    <scope>NUCLEOTIDE SEQUENCE [LARGE SCALE GENOMIC DNA]</scope>
    <source>
        <strain evidence="8 9">JCM 6391</strain>
    </source>
</reference>
<dbReference type="InterPro" id="IPR000620">
    <property type="entry name" value="EamA_dom"/>
</dbReference>
<protein>
    <recommendedName>
        <fullName evidence="7">EamA domain-containing protein</fullName>
    </recommendedName>
</protein>
<dbReference type="SUPFAM" id="SSF103481">
    <property type="entry name" value="Multidrug resistance efflux transporter EmrE"/>
    <property type="match status" value="2"/>
</dbReference>
<organism evidence="8 9">
    <name type="scientific">Mycobacterium novum</name>
    <dbReference type="NCBI Taxonomy" id="2492438"/>
    <lineage>
        <taxon>Bacteria</taxon>
        <taxon>Bacillati</taxon>
        <taxon>Actinomycetota</taxon>
        <taxon>Actinomycetes</taxon>
        <taxon>Mycobacteriales</taxon>
        <taxon>Mycobacteriaceae</taxon>
        <taxon>Mycobacterium</taxon>
    </lineage>
</organism>
<feature type="transmembrane region" description="Helical" evidence="6">
    <location>
        <begin position="248"/>
        <end position="265"/>
    </location>
</feature>
<feature type="domain" description="EamA" evidence="7">
    <location>
        <begin position="5"/>
        <end position="117"/>
    </location>
</feature>
<feature type="transmembrane region" description="Helical" evidence="6">
    <location>
        <begin position="220"/>
        <end position="241"/>
    </location>
</feature>
<dbReference type="Proteomes" id="UP000466997">
    <property type="component" value="Chromosome"/>
</dbReference>
<accession>A0A7I7JQN2</accession>
<gene>
    <name evidence="8" type="ORF">MNVM_32310</name>
</gene>
<dbReference type="GO" id="GO:0016020">
    <property type="term" value="C:membrane"/>
    <property type="evidence" value="ECO:0007669"/>
    <property type="project" value="UniProtKB-SubCell"/>
</dbReference>
<comment type="similarity">
    <text evidence="2">Belongs to the EamA transporter family.</text>
</comment>
<feature type="transmembrane region" description="Helical" evidence="6">
    <location>
        <begin position="130"/>
        <end position="152"/>
    </location>
</feature>
<feature type="transmembrane region" description="Helical" evidence="6">
    <location>
        <begin position="18"/>
        <end position="39"/>
    </location>
</feature>
<feature type="domain" description="EamA" evidence="7">
    <location>
        <begin position="135"/>
        <end position="264"/>
    </location>
</feature>